<name>A0A1R1XNC7_9FUNG</name>
<dbReference type="OrthoDB" id="5541237at2759"/>
<reference evidence="1 2" key="1">
    <citation type="submission" date="2017-01" db="EMBL/GenBank/DDBJ databases">
        <authorList>
            <person name="Mah S.A."/>
            <person name="Swanson W.J."/>
            <person name="Moy G.W."/>
            <person name="Vacquier V.D."/>
        </authorList>
    </citation>
    <scope>NUCLEOTIDE SEQUENCE [LARGE SCALE GENOMIC DNA]</scope>
    <source>
        <strain evidence="1 2">GSMNP</strain>
    </source>
</reference>
<dbReference type="Gene3D" id="3.40.50.1820">
    <property type="entry name" value="alpha/beta hydrolase"/>
    <property type="match status" value="1"/>
</dbReference>
<keyword evidence="2" id="KW-1185">Reference proteome</keyword>
<organism evidence="1 2">
    <name type="scientific">Smittium culicis</name>
    <dbReference type="NCBI Taxonomy" id="133412"/>
    <lineage>
        <taxon>Eukaryota</taxon>
        <taxon>Fungi</taxon>
        <taxon>Fungi incertae sedis</taxon>
        <taxon>Zoopagomycota</taxon>
        <taxon>Kickxellomycotina</taxon>
        <taxon>Harpellomycetes</taxon>
        <taxon>Harpellales</taxon>
        <taxon>Legeriomycetaceae</taxon>
        <taxon>Smittium</taxon>
    </lineage>
</organism>
<dbReference type="EMBL" id="LSSN01002447">
    <property type="protein sequence ID" value="OMJ16111.1"/>
    <property type="molecule type" value="Genomic_DNA"/>
</dbReference>
<protein>
    <submittedName>
        <fullName evidence="1">Uncharacterized protein</fullName>
    </submittedName>
</protein>
<evidence type="ECO:0000313" key="1">
    <source>
        <dbReference type="EMBL" id="OMJ16111.1"/>
    </source>
</evidence>
<dbReference type="AlphaFoldDB" id="A0A1R1XNC7"/>
<gene>
    <name evidence="1" type="ORF">AYI70_g6808</name>
</gene>
<proteinExistence type="predicted"/>
<accession>A0A1R1XNC7</accession>
<dbReference type="Proteomes" id="UP000187283">
    <property type="component" value="Unassembled WGS sequence"/>
</dbReference>
<dbReference type="InterPro" id="IPR029058">
    <property type="entry name" value="AB_hydrolase_fold"/>
</dbReference>
<dbReference type="SUPFAM" id="SSF53474">
    <property type="entry name" value="alpha/beta-Hydrolases"/>
    <property type="match status" value="1"/>
</dbReference>
<evidence type="ECO:0000313" key="2">
    <source>
        <dbReference type="Proteomes" id="UP000187283"/>
    </source>
</evidence>
<comment type="caution">
    <text evidence="1">The sequence shown here is derived from an EMBL/GenBank/DDBJ whole genome shotgun (WGS) entry which is preliminary data.</text>
</comment>
<sequence length="459" mass="52299">MSEFRTFSTWRKYVERLLRFNHDTMSISSGRSSVSNLKGPSKLFDQIRANQLEHVNYKSSMTIQYSFKSSSFFPSDFLSPQPQFHSQVDLSVRNFPCILFLHGSNPGGFDASRWMAAGLAQAQNVFDPMSRYSALNLSDFYSVNSYKTDHPTSLHNENKDSQTFNEPETSNDYNYFDMFEPGVYNNTGDFSSDTDGYSNSVPLGFLNISRPGYLESTLTVEDTFYAESLAIIRLLDNLSIRSVRIVAHSTAALLALEMASMPQFRDRVRSVAMIDPVLSFSDFELQKMKWNSDIIPAFIKNRFLYYSHLRNGPESRQFTQFIEKICGGLAVNEMNSDLALKNLYKNVGVLFSSNELRNSGIESDMIKMYKFKLNEPETRQHWKLTNAPICCISTSSTQDEYNSLAFNESSTILEEQRKSALLNVQSKDIEYNRVYGGGSLLYPLGEVSNVVLQFLRKHG</sequence>